<evidence type="ECO:0000259" key="4">
    <source>
        <dbReference type="Pfam" id="PF13458"/>
    </source>
</evidence>
<dbReference type="EMBL" id="JACJUU010000003">
    <property type="protein sequence ID" value="MBC2769445.1"/>
    <property type="molecule type" value="Genomic_DNA"/>
</dbReference>
<dbReference type="PANTHER" id="PTHR30483:SF38">
    <property type="entry name" value="BLR7848 PROTEIN"/>
    <property type="match status" value="1"/>
</dbReference>
<gene>
    <name evidence="5" type="ORF">GTU67_05875</name>
</gene>
<name>A0A842HRG9_9BURK</name>
<evidence type="ECO:0000313" key="5">
    <source>
        <dbReference type="EMBL" id="MBC2769445.1"/>
    </source>
</evidence>
<dbReference type="AlphaFoldDB" id="A0A842HRG9"/>
<dbReference type="Proteomes" id="UP000545386">
    <property type="component" value="Unassembled WGS sequence"/>
</dbReference>
<evidence type="ECO:0000256" key="1">
    <source>
        <dbReference type="ARBA" id="ARBA00010062"/>
    </source>
</evidence>
<dbReference type="CDD" id="cd06333">
    <property type="entry name" value="PBP1_ABC_RPA1789-like"/>
    <property type="match status" value="1"/>
</dbReference>
<dbReference type="Pfam" id="PF13458">
    <property type="entry name" value="Peripla_BP_6"/>
    <property type="match status" value="1"/>
</dbReference>
<keyword evidence="6" id="KW-1185">Reference proteome</keyword>
<dbReference type="InterPro" id="IPR028081">
    <property type="entry name" value="Leu-bd"/>
</dbReference>
<proteinExistence type="inferred from homology"/>
<accession>A0A842HRG9</accession>
<evidence type="ECO:0000313" key="6">
    <source>
        <dbReference type="Proteomes" id="UP000545386"/>
    </source>
</evidence>
<keyword evidence="2 3" id="KW-0732">Signal</keyword>
<sequence length="384" mass="41136">MKLTRKLASLAVAGTLASFSLAAHADINVGISLSSTGPAAALGVPERNTVPLFPSEIAGQKVNYIVLDDATDASQAGKNARKLVTEDKVDILFGSSATPTSVAMAEIANEYQVPQIAVAPLDLPADKDKWVFRSPQHVRLMAGALVDHMKANGVKRLGFIGYADAYGEIWLKETKPLAEAAGIKMEDVERFNRNDTSVTGQAVKLVAAKPDAILVVASGTPSVLPQVTLQERGFKGQIYQTHGTATKEFIRVGGKAVEGTILPVGPVVVASQLPDSHPSKQAGIDYTRRYEEKYGAGSFSSFGAQIYDAYLLLEAAVPVALKSAKPGTQEFRAALRDALEQSKEVVGLHGVFNMTPTDHFGHDERARMLIRVENGDWKLISDNK</sequence>
<feature type="signal peptide" evidence="3">
    <location>
        <begin position="1"/>
        <end position="25"/>
    </location>
</feature>
<reference evidence="5 6" key="1">
    <citation type="submission" date="2020-08" db="EMBL/GenBank/DDBJ databases">
        <title>Paraeoetvoesia sp. YC-7-48 draft genome sequence.</title>
        <authorList>
            <person name="Yao L."/>
        </authorList>
    </citation>
    <scope>NUCLEOTIDE SEQUENCE [LARGE SCALE GENOMIC DNA]</scope>
    <source>
        <strain evidence="6">YC-7-48</strain>
    </source>
</reference>
<evidence type="ECO:0000256" key="3">
    <source>
        <dbReference type="SAM" id="SignalP"/>
    </source>
</evidence>
<feature type="domain" description="Leucine-binding protein" evidence="4">
    <location>
        <begin position="27"/>
        <end position="361"/>
    </location>
</feature>
<dbReference type="PANTHER" id="PTHR30483">
    <property type="entry name" value="LEUCINE-SPECIFIC-BINDING PROTEIN"/>
    <property type="match status" value="1"/>
</dbReference>
<dbReference type="InterPro" id="IPR051010">
    <property type="entry name" value="BCAA_transport"/>
</dbReference>
<evidence type="ECO:0000256" key="2">
    <source>
        <dbReference type="ARBA" id="ARBA00022729"/>
    </source>
</evidence>
<comment type="caution">
    <text evidence="5">The sequence shown here is derived from an EMBL/GenBank/DDBJ whole genome shotgun (WGS) entry which is preliminary data.</text>
</comment>
<comment type="similarity">
    <text evidence="1">Belongs to the leucine-binding protein family.</text>
</comment>
<dbReference type="InterPro" id="IPR028082">
    <property type="entry name" value="Peripla_BP_I"/>
</dbReference>
<dbReference type="RefSeq" id="WP_185779175.1">
    <property type="nucleotide sequence ID" value="NZ_JACJUU010000003.1"/>
</dbReference>
<organism evidence="5 6">
    <name type="scientific">Pusillimonas minor</name>
    <dbReference type="NCBI Taxonomy" id="2697024"/>
    <lineage>
        <taxon>Bacteria</taxon>
        <taxon>Pseudomonadati</taxon>
        <taxon>Pseudomonadota</taxon>
        <taxon>Betaproteobacteria</taxon>
        <taxon>Burkholderiales</taxon>
        <taxon>Alcaligenaceae</taxon>
        <taxon>Pusillimonas</taxon>
    </lineage>
</organism>
<protein>
    <submittedName>
        <fullName evidence="5">ABC transporter substrate-binding protein</fullName>
    </submittedName>
</protein>
<dbReference type="SUPFAM" id="SSF53822">
    <property type="entry name" value="Periplasmic binding protein-like I"/>
    <property type="match status" value="1"/>
</dbReference>
<feature type="chain" id="PRO_5032684790" evidence="3">
    <location>
        <begin position="26"/>
        <end position="384"/>
    </location>
</feature>
<dbReference type="Gene3D" id="3.40.50.2300">
    <property type="match status" value="2"/>
</dbReference>